<dbReference type="InterPro" id="IPR050218">
    <property type="entry name" value="LptD"/>
</dbReference>
<dbReference type="RefSeq" id="WP_013257644.1">
    <property type="nucleotide sequence ID" value="NC_014365.1"/>
</dbReference>
<dbReference type="eggNOG" id="COG1452">
    <property type="taxonomic scope" value="Bacteria"/>
</dbReference>
<keyword evidence="1 4" id="KW-0732">Signal</keyword>
<accession>E1QF53</accession>
<dbReference type="Pfam" id="PF04453">
    <property type="entry name" value="LptD"/>
    <property type="match status" value="1"/>
</dbReference>
<name>E1QF53_DESB2</name>
<dbReference type="GO" id="GO:0015920">
    <property type="term" value="P:lipopolysaccharide transport"/>
    <property type="evidence" value="ECO:0007669"/>
    <property type="project" value="InterPro"/>
</dbReference>
<dbReference type="Pfam" id="PF03968">
    <property type="entry name" value="LptD_N"/>
    <property type="match status" value="1"/>
</dbReference>
<protein>
    <submittedName>
        <fullName evidence="7">OstA family protein</fullName>
    </submittedName>
</protein>
<dbReference type="InterPro" id="IPR020889">
    <property type="entry name" value="LipoPS_assembly_LptD"/>
</dbReference>
<feature type="chain" id="PRO_5039894372" evidence="4">
    <location>
        <begin position="32"/>
        <end position="774"/>
    </location>
</feature>
<dbReference type="GO" id="GO:0043165">
    <property type="term" value="P:Gram-negative-bacterium-type cell outer membrane assembly"/>
    <property type="evidence" value="ECO:0007669"/>
    <property type="project" value="InterPro"/>
</dbReference>
<organism evidence="7 8">
    <name type="scientific">Desulfarculus baarsii (strain ATCC 33931 / DSM 2075 / LMG 7858 / VKM B-1802 / 2st14)</name>
    <dbReference type="NCBI Taxonomy" id="644282"/>
    <lineage>
        <taxon>Bacteria</taxon>
        <taxon>Pseudomonadati</taxon>
        <taxon>Thermodesulfobacteriota</taxon>
        <taxon>Desulfarculia</taxon>
        <taxon>Desulfarculales</taxon>
        <taxon>Desulfarculaceae</taxon>
        <taxon>Desulfarculus</taxon>
    </lineage>
</organism>
<dbReference type="PANTHER" id="PTHR30189:SF1">
    <property type="entry name" value="LPS-ASSEMBLY PROTEIN LPTD"/>
    <property type="match status" value="1"/>
</dbReference>
<evidence type="ECO:0000256" key="2">
    <source>
        <dbReference type="ARBA" id="ARBA00023136"/>
    </source>
</evidence>
<reference evidence="7 8" key="1">
    <citation type="journal article" date="2010" name="Stand. Genomic Sci.">
        <title>Complete genome sequence of Desulfarculus baarsii type strain (2st14).</title>
        <authorList>
            <person name="Sun H."/>
            <person name="Spring S."/>
            <person name="Lapidus A."/>
            <person name="Davenport K."/>
            <person name="Del Rio T.G."/>
            <person name="Tice H."/>
            <person name="Nolan M."/>
            <person name="Copeland A."/>
            <person name="Cheng J.F."/>
            <person name="Lucas S."/>
            <person name="Tapia R."/>
            <person name="Goodwin L."/>
            <person name="Pitluck S."/>
            <person name="Ivanova N."/>
            <person name="Pagani I."/>
            <person name="Mavromatis K."/>
            <person name="Ovchinnikova G."/>
            <person name="Pati A."/>
            <person name="Chen A."/>
            <person name="Palaniappan K."/>
            <person name="Hauser L."/>
            <person name="Chang Y.J."/>
            <person name="Jeffries C.D."/>
            <person name="Detter J.C."/>
            <person name="Han C."/>
            <person name="Rohde M."/>
            <person name="Brambilla E."/>
            <person name="Goker M."/>
            <person name="Woyke T."/>
            <person name="Bristow J."/>
            <person name="Eisen J.A."/>
            <person name="Markowitz V."/>
            <person name="Hugenholtz P."/>
            <person name="Kyrpides N.C."/>
            <person name="Klenk H.P."/>
            <person name="Land M."/>
        </authorList>
    </citation>
    <scope>NUCLEOTIDE SEQUENCE [LARGE SCALE GENOMIC DNA]</scope>
    <source>
        <strain evidence="8">ATCC 33931 / DSM 2075 / LMG 7858 / VKM B-1802 / 2st14</strain>
    </source>
</reference>
<keyword evidence="8" id="KW-1185">Reference proteome</keyword>
<dbReference type="OrthoDB" id="9760225at2"/>
<feature type="domain" description="Organic solvent tolerance-like N-terminal" evidence="5">
    <location>
        <begin position="47"/>
        <end position="126"/>
    </location>
</feature>
<dbReference type="STRING" id="644282.Deba_0818"/>
<dbReference type="AlphaFoldDB" id="E1QF53"/>
<gene>
    <name evidence="7" type="ordered locus">Deba_0818</name>
</gene>
<dbReference type="KEGG" id="dbr:Deba_0818"/>
<evidence type="ECO:0000259" key="6">
    <source>
        <dbReference type="Pfam" id="PF04453"/>
    </source>
</evidence>
<dbReference type="EMBL" id="CP002085">
    <property type="protein sequence ID" value="ADK84189.1"/>
    <property type="molecule type" value="Genomic_DNA"/>
</dbReference>
<dbReference type="GO" id="GO:0009279">
    <property type="term" value="C:cell outer membrane"/>
    <property type="evidence" value="ECO:0007669"/>
    <property type="project" value="InterPro"/>
</dbReference>
<dbReference type="PANTHER" id="PTHR30189">
    <property type="entry name" value="LPS-ASSEMBLY PROTEIN"/>
    <property type="match status" value="1"/>
</dbReference>
<evidence type="ECO:0000256" key="3">
    <source>
        <dbReference type="ARBA" id="ARBA00023237"/>
    </source>
</evidence>
<dbReference type="HAMAP" id="MF_01411">
    <property type="entry name" value="LPS_assembly_LptD"/>
    <property type="match status" value="1"/>
</dbReference>
<evidence type="ECO:0000256" key="4">
    <source>
        <dbReference type="SAM" id="SignalP"/>
    </source>
</evidence>
<sequence length="774" mass="89032">MRKSWRLSCANYLVLMIVAALLVFSAGPALAQSNELVRLETSTPVDVRADKLTYDDKTNSYLAEGEVEITQGANRLVADKVRLFSQSMIAEAEGNVSMVSPSQVVSAASLVVNLNTSTGKLYDARIFLPATHYYLRGEEIVKTGEDTYTMAQGGFTTCDGDSPNWEVTGSEVDVTIEGYGTAKNTAFRIKDMPVLWSPYMVFPVKTKRQSGLLPPMFGQGQRDGFLMSLPYYHVLGEDQDATITLNVMTSRGVGIGAEYRYALDEFSKGMIMADLLPSDNNSQSLYEEGKLAEPYDKRWWVRGMADQKLFGGAMEMRMDLDLVSDRDYMREFTFGYTGFNTSSYRLAEMFNRTLEPNSSWLRTSKVNLLRYWSSSTLNMTAYYFDQINTDNKSTLQQLPAISYDAVRQAIDDRGMFYFQMTSDFTYYYRETGSTGAILNFNPAVSAPLNFRDYLEVEPVFTWNQRLYSATLGESEDQDKDKYGASYGWNFQLKNSTYLYRVYDFGEAETPFKVKHAVRPKVDYLYRPNIYDGEAPELAQMYQNRLNYFRYGFNNAFTYKYMQENEETGEIEPVYREFLKVNVFQVYSLDERSYNGSSGMTYTGADNSAQLGYDTWDGSYSLPYRHDGENFGNFGARVEFDPWDGLYFESDVEYDPYESRIYTFNSSMTFSDYRGDMLSFDYRYTHDILKQLRSMVRVALNDKWSVGMQNRHDFDNEMDFDTIYQLEYNDQCWGVRVFYRDDSTERGFFLVFSIGGFGEIFGTGFGGEDTKERTY</sequence>
<evidence type="ECO:0000313" key="8">
    <source>
        <dbReference type="Proteomes" id="UP000009047"/>
    </source>
</evidence>
<dbReference type="InterPro" id="IPR007543">
    <property type="entry name" value="LptD_C"/>
</dbReference>
<evidence type="ECO:0000256" key="1">
    <source>
        <dbReference type="ARBA" id="ARBA00022729"/>
    </source>
</evidence>
<dbReference type="Proteomes" id="UP000009047">
    <property type="component" value="Chromosome"/>
</dbReference>
<dbReference type="GO" id="GO:1990351">
    <property type="term" value="C:transporter complex"/>
    <property type="evidence" value="ECO:0007669"/>
    <property type="project" value="TreeGrafter"/>
</dbReference>
<evidence type="ECO:0000259" key="5">
    <source>
        <dbReference type="Pfam" id="PF03968"/>
    </source>
</evidence>
<dbReference type="Gene3D" id="2.60.450.10">
    <property type="entry name" value="Lipopolysaccharide (LPS) transport protein A like domain"/>
    <property type="match status" value="1"/>
</dbReference>
<dbReference type="InterPro" id="IPR005653">
    <property type="entry name" value="OstA-like_N"/>
</dbReference>
<keyword evidence="2" id="KW-0472">Membrane</keyword>
<proteinExistence type="inferred from homology"/>
<feature type="signal peptide" evidence="4">
    <location>
        <begin position="1"/>
        <end position="31"/>
    </location>
</feature>
<keyword evidence="3" id="KW-0998">Cell outer membrane</keyword>
<dbReference type="HOGENOM" id="CLU_009039_4_0_7"/>
<evidence type="ECO:0000313" key="7">
    <source>
        <dbReference type="EMBL" id="ADK84189.1"/>
    </source>
</evidence>
<feature type="domain" description="LptD C-terminal" evidence="6">
    <location>
        <begin position="297"/>
        <end position="700"/>
    </location>
</feature>